<dbReference type="Proteomes" id="UP000000798">
    <property type="component" value="Chromosome"/>
</dbReference>
<dbReference type="Gene3D" id="3.30.70.1430">
    <property type="entry name" value="Multidrug efflux transporter AcrB pore domain"/>
    <property type="match status" value="2"/>
</dbReference>
<feature type="transmembrane region" description="Helical" evidence="8">
    <location>
        <begin position="386"/>
        <end position="410"/>
    </location>
</feature>
<reference evidence="9 10" key="1">
    <citation type="journal article" date="1998" name="Nature">
        <title>The complete genome of the hyperthermophilic bacterium Aquifex aeolicus.</title>
        <authorList>
            <person name="Deckert G."/>
            <person name="Warren P.V."/>
            <person name="Gaasterland T."/>
            <person name="Young W.G."/>
            <person name="Lenox A.L."/>
            <person name="Graham D.E."/>
            <person name="Overbeek R."/>
            <person name="Snead M.A."/>
            <person name="Keller M."/>
            <person name="Aujay M."/>
            <person name="Huber R."/>
            <person name="Feldman R.A."/>
            <person name="Short J.M."/>
            <person name="Olson G.J."/>
            <person name="Swanson R.V."/>
        </authorList>
    </citation>
    <scope>NUCLEOTIDE SEQUENCE [LARGE SCALE GENOMIC DNA]</scope>
    <source>
        <strain evidence="9 10">VF5</strain>
    </source>
</reference>
<dbReference type="AlphaFoldDB" id="O67202"/>
<keyword evidence="3" id="KW-0813">Transport</keyword>
<dbReference type="InterPro" id="IPR004763">
    <property type="entry name" value="CusA-like"/>
</dbReference>
<evidence type="ECO:0000256" key="1">
    <source>
        <dbReference type="ARBA" id="ARBA00004651"/>
    </source>
</evidence>
<accession>O67202</accession>
<name>O67202_AQUAE</name>
<dbReference type="NCBIfam" id="TIGR00914">
    <property type="entry name" value="2A0601"/>
    <property type="match status" value="1"/>
</dbReference>
<dbReference type="Gene3D" id="3.30.70.1320">
    <property type="entry name" value="Multidrug efflux transporter AcrB pore domain like"/>
    <property type="match status" value="1"/>
</dbReference>
<evidence type="ECO:0000256" key="8">
    <source>
        <dbReference type="SAM" id="Phobius"/>
    </source>
</evidence>
<dbReference type="SUPFAM" id="SSF82714">
    <property type="entry name" value="Multidrug efflux transporter AcrB TolC docking domain, DN and DC subdomains"/>
    <property type="match status" value="2"/>
</dbReference>
<evidence type="ECO:0000256" key="5">
    <source>
        <dbReference type="ARBA" id="ARBA00022692"/>
    </source>
</evidence>
<dbReference type="InParanoid" id="O67202"/>
<feature type="transmembrane region" description="Helical" evidence="8">
    <location>
        <begin position="1020"/>
        <end position="1042"/>
    </location>
</feature>
<gene>
    <name evidence="9" type="primary">acrD2</name>
    <name evidence="9" type="ordered locus">aq_1122</name>
</gene>
<dbReference type="HOGENOM" id="CLU_002755_1_2_0"/>
<feature type="transmembrane region" description="Helical" evidence="8">
    <location>
        <begin position="908"/>
        <end position="928"/>
    </location>
</feature>
<feature type="transmembrane region" description="Helical" evidence="8">
    <location>
        <begin position="471"/>
        <end position="490"/>
    </location>
</feature>
<dbReference type="EnsemblBacteria" id="AAC07160">
    <property type="protein sequence ID" value="AAC07160"/>
    <property type="gene ID" value="aq_1122"/>
</dbReference>
<dbReference type="Gene3D" id="3.30.70.1440">
    <property type="entry name" value="Multidrug efflux transporter AcrB pore domain"/>
    <property type="match status" value="1"/>
</dbReference>
<dbReference type="eggNOG" id="COG3696">
    <property type="taxonomic scope" value="Bacteria"/>
</dbReference>
<evidence type="ECO:0000256" key="2">
    <source>
        <dbReference type="ARBA" id="ARBA00010942"/>
    </source>
</evidence>
<dbReference type="EMBL" id="AE000657">
    <property type="protein sequence ID" value="AAC07160.1"/>
    <property type="molecule type" value="Genomic_DNA"/>
</dbReference>
<proteinExistence type="inferred from homology"/>
<evidence type="ECO:0000256" key="6">
    <source>
        <dbReference type="ARBA" id="ARBA00022989"/>
    </source>
</evidence>
<feature type="transmembrane region" description="Helical" evidence="8">
    <location>
        <begin position="934"/>
        <end position="958"/>
    </location>
</feature>
<evidence type="ECO:0000313" key="10">
    <source>
        <dbReference type="Proteomes" id="UP000000798"/>
    </source>
</evidence>
<keyword evidence="4" id="KW-1003">Cell membrane</keyword>
<dbReference type="GO" id="GO:0008324">
    <property type="term" value="F:monoatomic cation transmembrane transporter activity"/>
    <property type="evidence" value="ECO:0007669"/>
    <property type="project" value="InterPro"/>
</dbReference>
<dbReference type="FunCoup" id="O67202">
    <property type="interactions" value="161"/>
</dbReference>
<dbReference type="Gene3D" id="3.30.2090.10">
    <property type="entry name" value="Multidrug efflux transporter AcrB TolC docking domain, DN and DC subdomains"/>
    <property type="match status" value="2"/>
</dbReference>
<keyword evidence="5 8" id="KW-0812">Transmembrane</keyword>
<dbReference type="PRINTS" id="PR00702">
    <property type="entry name" value="ACRIFLAVINRP"/>
</dbReference>
<feature type="transmembrane region" description="Helical" evidence="8">
    <location>
        <begin position="522"/>
        <end position="539"/>
    </location>
</feature>
<evidence type="ECO:0000313" key="9">
    <source>
        <dbReference type="EMBL" id="AAC07160.1"/>
    </source>
</evidence>
<dbReference type="PANTHER" id="PTHR32063:SF19">
    <property type="entry name" value="CATION EFFLUX SYSTEM PROTEIN CUSA"/>
    <property type="match status" value="1"/>
</dbReference>
<feature type="transmembrane region" description="Helical" evidence="8">
    <location>
        <begin position="343"/>
        <end position="374"/>
    </location>
</feature>
<dbReference type="KEGG" id="aae:aq_1122"/>
<evidence type="ECO:0000256" key="3">
    <source>
        <dbReference type="ARBA" id="ARBA00022448"/>
    </source>
</evidence>
<comment type="similarity">
    <text evidence="2">Belongs to the resistance-nodulation-cell division (RND) (TC 2.A.6) family.</text>
</comment>
<feature type="transmembrane region" description="Helical" evidence="8">
    <location>
        <begin position="12"/>
        <end position="30"/>
    </location>
</feature>
<dbReference type="Gene3D" id="1.20.1640.10">
    <property type="entry name" value="Multidrug efflux transporter AcrB transmembrane domain"/>
    <property type="match status" value="2"/>
</dbReference>
<dbReference type="SUPFAM" id="SSF82693">
    <property type="entry name" value="Multidrug efflux transporter AcrB pore domain, PN1, PN2, PC1 and PC2 subdomains"/>
    <property type="match status" value="2"/>
</dbReference>
<feature type="transmembrane region" description="Helical" evidence="8">
    <location>
        <begin position="989"/>
        <end position="1008"/>
    </location>
</feature>
<dbReference type="RefSeq" id="WP_010880704.1">
    <property type="nucleotide sequence ID" value="NC_000918.1"/>
</dbReference>
<protein>
    <submittedName>
        <fullName evidence="9">Cation efflux system (AcrB/AcrD/AcrF family)</fullName>
    </submittedName>
</protein>
<dbReference type="InterPro" id="IPR027463">
    <property type="entry name" value="AcrB_DN_DC_subdom"/>
</dbReference>
<feature type="transmembrane region" description="Helical" evidence="8">
    <location>
        <begin position="884"/>
        <end position="901"/>
    </location>
</feature>
<dbReference type="PATRIC" id="fig|224324.8.peg.877"/>
<comment type="subcellular location">
    <subcellularLocation>
        <location evidence="1">Cell membrane</location>
        <topology evidence="1">Multi-pass membrane protein</topology>
    </subcellularLocation>
</comment>
<sequence>MERFTEILLRNRLPILFISIFLLFYGYYSLKKTPIDAIPDLSDVQVIIYSEWIGQIPQVIEDQLTYPLVTNMMGVPKVKTVRGYSFPNFSLVFVIFEDGTDLYWARSRVLEKLSSIRSQLPQDARIELGPDATGVGWVYKYVLVSKKRTLEELWALQNFYIKYALLSIPDVAEVASVGGFEKEYRILVKPEKLYQYGISLGELYRAIKRTNVETGGKYVEINEKEYLIRAVGYVKNREEIEKTVVAERDGVPIRLEDVAKVVEVPAFRMGVADFNGMGDTVAGIVVMRFGADAYKVIQRVKEKLEEVKKGLPEDVQVLTAYDRSTLIESAIENLKRKLIEESVVVLLIVGIFLFHVRSALVIIIFLVLSILTTFAVMNHLGITSNIMSLGGIAIAIGTMVDAAIVLVENIHRRLEEGEKLWDAIVHSAKDVGKPIFFALLIVTVSFVPLFALEGQAGRLFEPLVATKTLSMLIASIISVIVVPVLAYYFIRGRIPGEEKNPLVKLLIKVYDPVFHISIKLRYLLLILFIFMGVATFYLYEKLGREFMPPLNEGTLMYMPTTVPSVSRQEMLRILNIQDRILKEFPEVESVLGKAGRANTPTDPAPMSMIETFITLKPQEEWRKVKVERFYSDWEIPEFIKDILRKVFPEERPLTYAELIREMDKAISLPGLSNMWTMPIKGRIDMITTGIQTPLGIKVYGDDVNKLNEVAQEIEKLLKDVPGIMSVFGERSANALYVEIIPKREELDRYGLTVGDVNEAILTLFANKKISTVILGRERYSVTLGIPLDYRYELETLTIPMKDKFVPLSAVADVVVKESPSSIKSENGLLVSYVFVTPDPEVDMGTVIERAEKVLKENLKLPKGYYYEWSGQFEYWKKALENLKVIVPSVILLIILLVWFTFNKLFETFLVLITLPIATFGGVLLMYLLNYNISIASIAGFLALLGIAAEMGIVMVVYIQNALKESEIRSKKDAFEAIYKGAVKRIRPKFMTFGAILIGLLPIMLGHGTGSEVMSRIAAPMVGGILSTIVIVLIIVPALYAIYVDFRRGNI</sequence>
<dbReference type="SUPFAM" id="SSF82866">
    <property type="entry name" value="Multidrug efflux transporter AcrB transmembrane domain"/>
    <property type="match status" value="2"/>
</dbReference>
<organism evidence="9 10">
    <name type="scientific">Aquifex aeolicus (strain VF5)</name>
    <dbReference type="NCBI Taxonomy" id="224324"/>
    <lineage>
        <taxon>Bacteria</taxon>
        <taxon>Pseudomonadati</taxon>
        <taxon>Aquificota</taxon>
        <taxon>Aquificia</taxon>
        <taxon>Aquificales</taxon>
        <taxon>Aquificaceae</taxon>
        <taxon>Aquifex</taxon>
    </lineage>
</organism>
<dbReference type="STRING" id="224324.aq_1122"/>
<keyword evidence="6 8" id="KW-1133">Transmembrane helix</keyword>
<evidence type="ECO:0000256" key="7">
    <source>
        <dbReference type="ARBA" id="ARBA00023136"/>
    </source>
</evidence>
<feature type="transmembrane region" description="Helical" evidence="8">
    <location>
        <begin position="431"/>
        <end position="451"/>
    </location>
</feature>
<dbReference type="PANTHER" id="PTHR32063">
    <property type="match status" value="1"/>
</dbReference>
<dbReference type="InterPro" id="IPR001036">
    <property type="entry name" value="Acrflvin-R"/>
</dbReference>
<evidence type="ECO:0000256" key="4">
    <source>
        <dbReference type="ARBA" id="ARBA00022475"/>
    </source>
</evidence>
<dbReference type="OrthoDB" id="8270at2"/>
<keyword evidence="7 8" id="KW-0472">Membrane</keyword>
<keyword evidence="10" id="KW-1185">Reference proteome</keyword>
<dbReference type="GO" id="GO:0042910">
    <property type="term" value="F:xenobiotic transmembrane transporter activity"/>
    <property type="evidence" value="ECO:0000318"/>
    <property type="project" value="GO_Central"/>
</dbReference>
<dbReference type="PIR" id="G70396">
    <property type="entry name" value="G70396"/>
</dbReference>
<dbReference type="GO" id="GO:0005886">
    <property type="term" value="C:plasma membrane"/>
    <property type="evidence" value="ECO:0000318"/>
    <property type="project" value="GO_Central"/>
</dbReference>
<dbReference type="Pfam" id="PF00873">
    <property type="entry name" value="ACR_tran"/>
    <property type="match status" value="2"/>
</dbReference>